<evidence type="ECO:0000313" key="2">
    <source>
        <dbReference type="Proteomes" id="UP001199631"/>
    </source>
</evidence>
<accession>A0AAW5B1V3</accession>
<sequence>MKRLVVIIGIVLFVVFSYMALTNKFPSGYHADNPTAKEILKTNPRADILRLDGLVYSNASDREWIEAKEYTKGEMIGEVKKRTTKTWWYQNFYASQLPVGTKIYSGDEEGYQKGDAPGMVLVEYNNELLVYQALIEG</sequence>
<evidence type="ECO:0000313" key="1">
    <source>
        <dbReference type="EMBL" id="MCG3418584.1"/>
    </source>
</evidence>
<reference evidence="1 2" key="1">
    <citation type="journal article" date="2022" name="Evol. Bioinform. Online">
        <title>Draft Genome Sequence of Oceanobacillus jordanicus Strain GSFE11, a Halotolerant Plant Growth-Promoting Bacterial Endophyte Isolated From the Jordan Valley.</title>
        <authorList>
            <person name="Alhindi T."/>
            <person name="Albdaiwi R."/>
        </authorList>
    </citation>
    <scope>NUCLEOTIDE SEQUENCE [LARGE SCALE GENOMIC DNA]</scope>
    <source>
        <strain evidence="1 2">GSFE11</strain>
    </source>
</reference>
<dbReference type="EMBL" id="JAIFZM010000003">
    <property type="protein sequence ID" value="MCG3418584.1"/>
    <property type="molecule type" value="Genomic_DNA"/>
</dbReference>
<dbReference type="AlphaFoldDB" id="A0AAW5B1V3"/>
<keyword evidence="2" id="KW-1185">Reference proteome</keyword>
<protein>
    <submittedName>
        <fullName evidence="1">Uncharacterized protein</fullName>
    </submittedName>
</protein>
<comment type="caution">
    <text evidence="1">The sequence shown here is derived from an EMBL/GenBank/DDBJ whole genome shotgun (WGS) entry which is preliminary data.</text>
</comment>
<dbReference type="RefSeq" id="WP_238018728.1">
    <property type="nucleotide sequence ID" value="NZ_JAIFZM010000003.1"/>
</dbReference>
<gene>
    <name evidence="1" type="ORF">K3T81_05415</name>
</gene>
<name>A0AAW5B1V3_9BACI</name>
<dbReference type="Proteomes" id="UP001199631">
    <property type="component" value="Unassembled WGS sequence"/>
</dbReference>
<proteinExistence type="predicted"/>
<organism evidence="1 2">
    <name type="scientific">Oceanobacillus jordanicus</name>
    <dbReference type="NCBI Taxonomy" id="2867266"/>
    <lineage>
        <taxon>Bacteria</taxon>
        <taxon>Bacillati</taxon>
        <taxon>Bacillota</taxon>
        <taxon>Bacilli</taxon>
        <taxon>Bacillales</taxon>
        <taxon>Bacillaceae</taxon>
        <taxon>Oceanobacillus</taxon>
    </lineage>
</organism>